<dbReference type="STRING" id="1386089.N865_16250"/>
<evidence type="ECO:0000313" key="7">
    <source>
        <dbReference type="Proteomes" id="UP000019489"/>
    </source>
</evidence>
<dbReference type="SUPFAM" id="SSF56801">
    <property type="entry name" value="Acetyl-CoA synthetase-like"/>
    <property type="match status" value="1"/>
</dbReference>
<dbReference type="Gene3D" id="3.40.50.12780">
    <property type="entry name" value="N-terminal domain of ligase-like"/>
    <property type="match status" value="1"/>
</dbReference>
<dbReference type="Proteomes" id="UP000019489">
    <property type="component" value="Unassembled WGS sequence"/>
</dbReference>
<dbReference type="GO" id="GO:0044550">
    <property type="term" value="P:secondary metabolite biosynthetic process"/>
    <property type="evidence" value="ECO:0007669"/>
    <property type="project" value="TreeGrafter"/>
</dbReference>
<dbReference type="NCBIfam" id="TIGR02353">
    <property type="entry name" value="NRPS_term_dom"/>
    <property type="match status" value="1"/>
</dbReference>
<dbReference type="Gene3D" id="3.30.300.30">
    <property type="match status" value="1"/>
</dbReference>
<dbReference type="InterPro" id="IPR045851">
    <property type="entry name" value="AMP-bd_C_sf"/>
</dbReference>
<evidence type="ECO:0000256" key="3">
    <source>
        <dbReference type="SAM" id="MobiDB-lite"/>
    </source>
</evidence>
<dbReference type="CDD" id="cd05930">
    <property type="entry name" value="A_NRPS"/>
    <property type="match status" value="1"/>
</dbReference>
<feature type="transmembrane region" description="Helical" evidence="4">
    <location>
        <begin position="1104"/>
        <end position="1126"/>
    </location>
</feature>
<organism evidence="6 7">
    <name type="scientific">Intrasporangium oryzae NRRL B-24470</name>
    <dbReference type="NCBI Taxonomy" id="1386089"/>
    <lineage>
        <taxon>Bacteria</taxon>
        <taxon>Bacillati</taxon>
        <taxon>Actinomycetota</taxon>
        <taxon>Actinomycetes</taxon>
        <taxon>Micrococcales</taxon>
        <taxon>Intrasporangiaceae</taxon>
        <taxon>Intrasporangium</taxon>
    </lineage>
</organism>
<dbReference type="eggNOG" id="COG0110">
    <property type="taxonomic scope" value="Bacteria"/>
</dbReference>
<evidence type="ECO:0000256" key="1">
    <source>
        <dbReference type="ARBA" id="ARBA00022679"/>
    </source>
</evidence>
<dbReference type="EMBL" id="AWSA01000046">
    <property type="protein sequence ID" value="EWT00345.1"/>
    <property type="molecule type" value="Genomic_DNA"/>
</dbReference>
<dbReference type="GO" id="GO:0043041">
    <property type="term" value="P:amino acid activation for nonribosomal peptide biosynthetic process"/>
    <property type="evidence" value="ECO:0007669"/>
    <property type="project" value="TreeGrafter"/>
</dbReference>
<gene>
    <name evidence="6" type="ORF">N865_16250</name>
</gene>
<dbReference type="SUPFAM" id="SSF47336">
    <property type="entry name" value="ACP-like"/>
    <property type="match status" value="1"/>
</dbReference>
<dbReference type="eggNOG" id="COG1020">
    <property type="taxonomic scope" value="Bacteria"/>
</dbReference>
<keyword evidence="7" id="KW-1185">Reference proteome</keyword>
<dbReference type="RefSeq" id="WP_051510873.1">
    <property type="nucleotide sequence ID" value="NZ_AWSA01000046.1"/>
</dbReference>
<feature type="domain" description="Carrier" evidence="5">
    <location>
        <begin position="499"/>
        <end position="573"/>
    </location>
</feature>
<keyword evidence="2" id="KW-0677">Repeat</keyword>
<dbReference type="SUPFAM" id="SSF51161">
    <property type="entry name" value="Trimeric LpxA-like enzymes"/>
    <property type="match status" value="3"/>
</dbReference>
<feature type="transmembrane region" description="Helical" evidence="4">
    <location>
        <begin position="871"/>
        <end position="896"/>
    </location>
</feature>
<dbReference type="InterPro" id="IPR012728">
    <property type="entry name" value="Pls/PosA_C"/>
</dbReference>
<feature type="transmembrane region" description="Helical" evidence="4">
    <location>
        <begin position="1072"/>
        <end position="1092"/>
    </location>
</feature>
<dbReference type="InterPro" id="IPR011004">
    <property type="entry name" value="Trimer_LpxA-like_sf"/>
</dbReference>
<feature type="transmembrane region" description="Helical" evidence="4">
    <location>
        <begin position="828"/>
        <end position="851"/>
    </location>
</feature>
<reference evidence="6 7" key="1">
    <citation type="submission" date="2013-08" db="EMBL/GenBank/DDBJ databases">
        <title>Intrasporangium oryzae NRRL B-24470.</title>
        <authorList>
            <person name="Liu H."/>
            <person name="Wang G."/>
        </authorList>
    </citation>
    <scope>NUCLEOTIDE SEQUENCE [LARGE SCALE GENOMIC DNA]</scope>
    <source>
        <strain evidence="6 7">NRRL B-24470</strain>
    </source>
</reference>
<dbReference type="InterPro" id="IPR010071">
    <property type="entry name" value="AA_adenyl_dom"/>
</dbReference>
<keyword evidence="1" id="KW-0808">Transferase</keyword>
<dbReference type="OrthoDB" id="2472181at2"/>
<dbReference type="GO" id="GO:0005737">
    <property type="term" value="C:cytoplasm"/>
    <property type="evidence" value="ECO:0007669"/>
    <property type="project" value="TreeGrafter"/>
</dbReference>
<dbReference type="Pfam" id="PF14602">
    <property type="entry name" value="Hexapep_2"/>
    <property type="match status" value="1"/>
</dbReference>
<dbReference type="InterPro" id="IPR018357">
    <property type="entry name" value="Hexapep_transf_CS"/>
</dbReference>
<keyword evidence="4" id="KW-0812">Transmembrane</keyword>
<dbReference type="Gene3D" id="1.10.1200.10">
    <property type="entry name" value="ACP-like"/>
    <property type="match status" value="1"/>
</dbReference>
<keyword evidence="4" id="KW-1133">Transmembrane helix</keyword>
<dbReference type="GO" id="GO:0031177">
    <property type="term" value="F:phosphopantetheine binding"/>
    <property type="evidence" value="ECO:0007669"/>
    <property type="project" value="TreeGrafter"/>
</dbReference>
<evidence type="ECO:0000256" key="2">
    <source>
        <dbReference type="ARBA" id="ARBA00022737"/>
    </source>
</evidence>
<keyword evidence="4" id="KW-0472">Membrane</keyword>
<sequence>MLDPLLAGHRAPAPRTLIDILDVTIATHPDAPALDDTHSELTYLELGVQVDRMARGLVEHGVRRGDRVGVRAPSGTHDLYVAILGILRAGASYVPVDADDPQERADLVFGEARVAAVVGPRRTVHTVGRPATAGTTDLPDVEPSDDAWVIFTSGSTGVPKGVAVSHRSAAAFVDAESRMFLPDSPIGPGDRVLAGLSVAFDASCEEMWLAWAHGACLVPAPRALVRTGMDLGPWLIAQGITVVSTVPTLAALWPPEALEPVRLLIFGGEACPPELAARLAVDGREVWNTYGPTEATVVACGARLSGHGPVRIGLPLDGWDLVVVGEDERPVAAGETGQLIIGGVGLARYLDPAKDAEKFAPMKTLGWQRAYRSGDLVVNDPEGLVFVGRADEQIKLGGRRIELGEVDAALQSLDGVSGGAAAVRTTGAGTQVLVGYVVRSEPSAFDHDAAVARLREELPAALVPVLAPVDSLPTRTSGKVDRNALPWPLDSTVDSDEPSDLSGVAAWLAAQWTRVLGSPVRSLDADFFAHGGGSLSAAQLVSVLRERYPTVTVADLYAHPRLGAQSELLDEMVPEDDAVQSRQVRPIPRSTQLAQTLISLVLLTVKGLQWLVALLTATELLRWFDLAPWATPVSWWLLGAGWLAFLTPVGRMSLSALGARVLLLGIGPGTYPRGGRVQMRLWAAERLTEALGAITLAGAPWIIHYARMLGATIEPGVDLHTVPPVTGMLRIDAGASVEPEVDLSGYWMDGDVIHVGRIRIGRDASIGARSTIGPGVTIGRRAVVEAGSTVLHDVPSRATVSGSPAGRVAKPPASGWPTERPGRRTRWLVAYGLSSVALSLIPLLSLLPGVLVVGGRLRDETSFREAAWTAYAAVPLVTVLGMLTLGVLTIVIVRLLGLGLREGYHPVRGRVGWQVWMTERLLDQARTLLFPIYASLFAPVWLRLLGTRVGKDVEASTVLLLPRMTTVADGAFLADDTMIAGYELGGGWMHIAPAKIGKRAFLGNSGMTAPGRRVPKYGLVAVLSAAPEKSKAGSSWLGSPPVRLRRAASDADAERTFQPPLRLKVVRGLVELCRVIPVMVTVALGVTVAVALEAAVLRWGAWQAAALGGLVLIVVGALAAGITTVAKWAVVGRIEAVEHPLWSPFVWRNEVVDTFVEMVAGPWFAWTATGTPAINLWLRSLGATIGRGVWCETYWLPEADLVRLGDGVTVNRGCVLQTHLFHDRIMSMDTVTLGDGATLGPHGVILPAASIDAGATVGPGSLVLRGESVPAGSRWTGNPIAPWVDDRARRAVRSSATAG</sequence>
<dbReference type="InterPro" id="IPR036736">
    <property type="entry name" value="ACP-like_sf"/>
</dbReference>
<accession>W9G2W7</accession>
<dbReference type="GO" id="GO:0016740">
    <property type="term" value="F:transferase activity"/>
    <property type="evidence" value="ECO:0007669"/>
    <property type="project" value="UniProtKB-KW"/>
</dbReference>
<dbReference type="PROSITE" id="PS00455">
    <property type="entry name" value="AMP_BINDING"/>
    <property type="match status" value="1"/>
</dbReference>
<proteinExistence type="predicted"/>
<dbReference type="Pfam" id="PF00550">
    <property type="entry name" value="PP-binding"/>
    <property type="match status" value="1"/>
</dbReference>
<name>W9G2W7_9MICO</name>
<dbReference type="InterPro" id="IPR042099">
    <property type="entry name" value="ANL_N_sf"/>
</dbReference>
<dbReference type="InterPro" id="IPR020845">
    <property type="entry name" value="AMP-binding_CS"/>
</dbReference>
<dbReference type="NCBIfam" id="TIGR01733">
    <property type="entry name" value="AA-adenyl-dom"/>
    <property type="match status" value="1"/>
</dbReference>
<dbReference type="PROSITE" id="PS00101">
    <property type="entry name" value="HEXAPEP_TRANSFERASES"/>
    <property type="match status" value="1"/>
</dbReference>
<evidence type="ECO:0000313" key="6">
    <source>
        <dbReference type="EMBL" id="EWT00345.1"/>
    </source>
</evidence>
<dbReference type="PANTHER" id="PTHR45527">
    <property type="entry name" value="NONRIBOSOMAL PEPTIDE SYNTHETASE"/>
    <property type="match status" value="1"/>
</dbReference>
<dbReference type="InterPro" id="IPR000873">
    <property type="entry name" value="AMP-dep_synth/lig_dom"/>
</dbReference>
<dbReference type="Gene3D" id="2.160.10.10">
    <property type="entry name" value="Hexapeptide repeat proteins"/>
    <property type="match status" value="2"/>
</dbReference>
<evidence type="ECO:0000259" key="5">
    <source>
        <dbReference type="PROSITE" id="PS50075"/>
    </source>
</evidence>
<dbReference type="InterPro" id="IPR001451">
    <property type="entry name" value="Hexapep"/>
</dbReference>
<dbReference type="PROSITE" id="PS50075">
    <property type="entry name" value="CARRIER"/>
    <property type="match status" value="1"/>
</dbReference>
<dbReference type="PANTHER" id="PTHR45527:SF1">
    <property type="entry name" value="FATTY ACID SYNTHASE"/>
    <property type="match status" value="1"/>
</dbReference>
<feature type="region of interest" description="Disordered" evidence="3">
    <location>
        <begin position="798"/>
        <end position="820"/>
    </location>
</feature>
<dbReference type="Pfam" id="PF00501">
    <property type="entry name" value="AMP-binding"/>
    <property type="match status" value="1"/>
</dbReference>
<comment type="caution">
    <text evidence="6">The sequence shown here is derived from an EMBL/GenBank/DDBJ whole genome shotgun (WGS) entry which is preliminary data.</text>
</comment>
<protein>
    <submittedName>
        <fullName evidence="6">Peptide synthetase</fullName>
    </submittedName>
</protein>
<dbReference type="InterPro" id="IPR009081">
    <property type="entry name" value="PP-bd_ACP"/>
</dbReference>
<evidence type="ECO:0000256" key="4">
    <source>
        <dbReference type="SAM" id="Phobius"/>
    </source>
</evidence>
<dbReference type="PATRIC" id="fig|1386089.3.peg.3447"/>